<dbReference type="GO" id="GO:0009228">
    <property type="term" value="P:thiamine biosynthetic process"/>
    <property type="evidence" value="ECO:0007669"/>
    <property type="project" value="UniProtKB-KW"/>
</dbReference>
<evidence type="ECO:0000313" key="13">
    <source>
        <dbReference type="EMBL" id="SFQ24712.1"/>
    </source>
</evidence>
<feature type="binding site" evidence="9">
    <location>
        <position position="159"/>
    </location>
    <ligand>
        <name>2-[(2R,5Z)-2-carboxy-4-methylthiazol-5(2H)-ylidene]ethyl phosphate</name>
        <dbReference type="ChEBI" id="CHEBI:62899"/>
    </ligand>
</feature>
<feature type="binding site" evidence="9">
    <location>
        <position position="131"/>
    </location>
    <ligand>
        <name>4-amino-2-methyl-5-(diphosphooxymethyl)pyrimidine</name>
        <dbReference type="ChEBI" id="CHEBI:57841"/>
    </ligand>
</feature>
<reference evidence="14" key="1">
    <citation type="submission" date="2016-10" db="EMBL/GenBank/DDBJ databases">
        <authorList>
            <person name="Varghese N."/>
            <person name="Submissions S."/>
        </authorList>
    </citation>
    <scope>NUCLEOTIDE SEQUENCE [LARGE SCALE GENOMIC DNA]</scope>
    <source>
        <strain evidence="14">JCM 10271</strain>
    </source>
</reference>
<evidence type="ECO:0000259" key="12">
    <source>
        <dbReference type="Pfam" id="PF02581"/>
    </source>
</evidence>
<gene>
    <name evidence="9" type="primary">thiE</name>
    <name evidence="13" type="ORF">SAMN05421853_10320</name>
</gene>
<evidence type="ECO:0000256" key="6">
    <source>
        <dbReference type="ARBA" id="ARBA00047334"/>
    </source>
</evidence>
<feature type="binding site" evidence="9">
    <location>
        <position position="84"/>
    </location>
    <ligand>
        <name>Mg(2+)</name>
        <dbReference type="ChEBI" id="CHEBI:18420"/>
    </ligand>
</feature>
<protein>
    <recommendedName>
        <fullName evidence="9">Thiamine-phosphate synthase</fullName>
        <shortName evidence="9">TP synthase</shortName>
        <shortName evidence="9">TPS</shortName>
        <ecNumber evidence="9">2.5.1.3</ecNumber>
    </recommendedName>
    <alternativeName>
        <fullName evidence="9">Thiamine-phosphate pyrophosphorylase</fullName>
        <shortName evidence="9">TMP pyrophosphorylase</shortName>
        <shortName evidence="9">TMP-PPase</shortName>
    </alternativeName>
</protein>
<dbReference type="STRING" id="93684.SAMN05421853_10320"/>
<evidence type="ECO:0000256" key="8">
    <source>
        <dbReference type="ARBA" id="ARBA00047883"/>
    </source>
</evidence>
<dbReference type="EC" id="2.5.1.3" evidence="9"/>
<dbReference type="Gene3D" id="3.20.20.70">
    <property type="entry name" value="Aldolase class I"/>
    <property type="match status" value="1"/>
</dbReference>
<feature type="binding site" evidence="9">
    <location>
        <begin position="179"/>
        <end position="180"/>
    </location>
    <ligand>
        <name>2-[(2R,5Z)-2-carboxy-4-methylthiazol-5(2H)-ylidene]ethyl phosphate</name>
        <dbReference type="ChEBI" id="CHEBI:62899"/>
    </ligand>
</feature>
<comment type="catalytic activity">
    <reaction evidence="8 9 10">
        <text>2-[(2R,5Z)-2-carboxy-4-methylthiazol-5(2H)-ylidene]ethyl phosphate + 4-amino-2-methyl-5-(diphosphooxymethyl)pyrimidine + 2 H(+) = thiamine phosphate + CO2 + diphosphate</text>
        <dbReference type="Rhea" id="RHEA:47844"/>
        <dbReference type="ChEBI" id="CHEBI:15378"/>
        <dbReference type="ChEBI" id="CHEBI:16526"/>
        <dbReference type="ChEBI" id="CHEBI:33019"/>
        <dbReference type="ChEBI" id="CHEBI:37575"/>
        <dbReference type="ChEBI" id="CHEBI:57841"/>
        <dbReference type="ChEBI" id="CHEBI:62899"/>
        <dbReference type="EC" id="2.5.1.3"/>
    </reaction>
</comment>
<dbReference type="EMBL" id="FOXV01000003">
    <property type="protein sequence ID" value="SFQ24712.1"/>
    <property type="molecule type" value="Genomic_DNA"/>
</dbReference>
<comment type="pathway">
    <text evidence="1 9 11">Cofactor biosynthesis; thiamine diphosphate biosynthesis; thiamine phosphate from 4-amino-2-methyl-5-diphosphomethylpyrimidine and 4-methyl-5-(2-phosphoethyl)-thiazole: step 1/1.</text>
</comment>
<comment type="catalytic activity">
    <reaction evidence="6 9 10">
        <text>4-methyl-5-(2-phosphooxyethyl)-thiazole + 4-amino-2-methyl-5-(diphosphooxymethyl)pyrimidine + H(+) = thiamine phosphate + diphosphate</text>
        <dbReference type="Rhea" id="RHEA:22328"/>
        <dbReference type="ChEBI" id="CHEBI:15378"/>
        <dbReference type="ChEBI" id="CHEBI:33019"/>
        <dbReference type="ChEBI" id="CHEBI:37575"/>
        <dbReference type="ChEBI" id="CHEBI:57841"/>
        <dbReference type="ChEBI" id="CHEBI:58296"/>
        <dbReference type="EC" id="2.5.1.3"/>
    </reaction>
</comment>
<evidence type="ECO:0000256" key="9">
    <source>
        <dbReference type="HAMAP-Rule" id="MF_00097"/>
    </source>
</evidence>
<comment type="catalytic activity">
    <reaction evidence="7 9 10">
        <text>2-(2-carboxy-4-methylthiazol-5-yl)ethyl phosphate + 4-amino-2-methyl-5-(diphosphooxymethyl)pyrimidine + 2 H(+) = thiamine phosphate + CO2 + diphosphate</text>
        <dbReference type="Rhea" id="RHEA:47848"/>
        <dbReference type="ChEBI" id="CHEBI:15378"/>
        <dbReference type="ChEBI" id="CHEBI:16526"/>
        <dbReference type="ChEBI" id="CHEBI:33019"/>
        <dbReference type="ChEBI" id="CHEBI:37575"/>
        <dbReference type="ChEBI" id="CHEBI:57841"/>
        <dbReference type="ChEBI" id="CHEBI:62890"/>
        <dbReference type="EC" id="2.5.1.3"/>
    </reaction>
</comment>
<evidence type="ECO:0000256" key="11">
    <source>
        <dbReference type="RuleBase" id="RU004253"/>
    </source>
</evidence>
<dbReference type="NCBIfam" id="TIGR00693">
    <property type="entry name" value="thiE"/>
    <property type="match status" value="1"/>
</dbReference>
<dbReference type="GO" id="GO:0009229">
    <property type="term" value="P:thiamine diphosphate biosynthetic process"/>
    <property type="evidence" value="ECO:0007669"/>
    <property type="project" value="UniProtKB-UniRule"/>
</dbReference>
<feature type="binding site" evidence="9">
    <location>
        <position position="65"/>
    </location>
    <ligand>
        <name>4-amino-2-methyl-5-(diphosphooxymethyl)pyrimidine</name>
        <dbReference type="ChEBI" id="CHEBI:57841"/>
    </ligand>
</feature>
<evidence type="ECO:0000256" key="7">
    <source>
        <dbReference type="ARBA" id="ARBA00047851"/>
    </source>
</evidence>
<dbReference type="CDD" id="cd00564">
    <property type="entry name" value="TMP_TenI"/>
    <property type="match status" value="1"/>
</dbReference>
<organism evidence="13 14">
    <name type="scientific">Roseivivax halotolerans</name>
    <dbReference type="NCBI Taxonomy" id="93684"/>
    <lineage>
        <taxon>Bacteria</taxon>
        <taxon>Pseudomonadati</taxon>
        <taxon>Pseudomonadota</taxon>
        <taxon>Alphaproteobacteria</taxon>
        <taxon>Rhodobacterales</taxon>
        <taxon>Roseobacteraceae</taxon>
        <taxon>Roseivivax</taxon>
    </lineage>
</organism>
<dbReference type="GO" id="GO:0004789">
    <property type="term" value="F:thiamine-phosphate diphosphorylase activity"/>
    <property type="evidence" value="ECO:0007669"/>
    <property type="project" value="UniProtKB-UniRule"/>
</dbReference>
<comment type="similarity">
    <text evidence="9 10">Belongs to the thiamine-phosphate synthase family.</text>
</comment>
<dbReference type="HAMAP" id="MF_00097">
    <property type="entry name" value="TMP_synthase"/>
    <property type="match status" value="1"/>
</dbReference>
<dbReference type="GO" id="GO:0005737">
    <property type="term" value="C:cytoplasm"/>
    <property type="evidence" value="ECO:0007669"/>
    <property type="project" value="TreeGrafter"/>
</dbReference>
<dbReference type="GO" id="GO:0000287">
    <property type="term" value="F:magnesium ion binding"/>
    <property type="evidence" value="ECO:0007669"/>
    <property type="project" value="UniProtKB-UniRule"/>
</dbReference>
<comment type="function">
    <text evidence="9">Condenses 4-methyl-5-(beta-hydroxyethyl)thiazole monophosphate (THZ-P) and 2-methyl-4-amino-5-hydroxymethyl pyrimidine pyrophosphate (HMP-PP) to form thiamine monophosphate (TMP).</text>
</comment>
<feature type="binding site" evidence="9">
    <location>
        <begin position="128"/>
        <end position="130"/>
    </location>
    <ligand>
        <name>2-[(2R,5Z)-2-carboxy-4-methylthiazol-5(2H)-ylidene]ethyl phosphate</name>
        <dbReference type="ChEBI" id="CHEBI:62899"/>
    </ligand>
</feature>
<accession>A0A1I5WY68</accession>
<dbReference type="PANTHER" id="PTHR20857">
    <property type="entry name" value="THIAMINE-PHOSPHATE PYROPHOSPHORYLASE"/>
    <property type="match status" value="1"/>
</dbReference>
<dbReference type="RefSeq" id="WP_093009754.1">
    <property type="nucleotide sequence ID" value="NZ_FOXV01000003.1"/>
</dbReference>
<dbReference type="Pfam" id="PF02581">
    <property type="entry name" value="TMP-TENI"/>
    <property type="match status" value="1"/>
</dbReference>
<dbReference type="UniPathway" id="UPA00060">
    <property type="reaction ID" value="UER00141"/>
</dbReference>
<dbReference type="SUPFAM" id="SSF51391">
    <property type="entry name" value="Thiamin phosphate synthase"/>
    <property type="match status" value="1"/>
</dbReference>
<keyword evidence="5 9" id="KW-0784">Thiamine biosynthesis</keyword>
<dbReference type="AlphaFoldDB" id="A0A1I5WY68"/>
<dbReference type="InterPro" id="IPR034291">
    <property type="entry name" value="TMP_synthase"/>
</dbReference>
<comment type="cofactor">
    <cofactor evidence="9">
        <name>Mg(2+)</name>
        <dbReference type="ChEBI" id="CHEBI:18420"/>
    </cofactor>
    <text evidence="9">Binds 1 Mg(2+) ion per subunit.</text>
</comment>
<dbReference type="InterPro" id="IPR022998">
    <property type="entry name" value="ThiamineP_synth_TenI"/>
</dbReference>
<evidence type="ECO:0000256" key="4">
    <source>
        <dbReference type="ARBA" id="ARBA00022842"/>
    </source>
</evidence>
<evidence type="ECO:0000313" key="14">
    <source>
        <dbReference type="Proteomes" id="UP000243106"/>
    </source>
</evidence>
<evidence type="ECO:0000256" key="2">
    <source>
        <dbReference type="ARBA" id="ARBA00022679"/>
    </source>
</evidence>
<feature type="domain" description="Thiamine phosphate synthase/TenI" evidence="12">
    <location>
        <begin position="5"/>
        <end position="182"/>
    </location>
</feature>
<evidence type="ECO:0000256" key="3">
    <source>
        <dbReference type="ARBA" id="ARBA00022723"/>
    </source>
</evidence>
<proteinExistence type="inferred from homology"/>
<dbReference type="InterPro" id="IPR036206">
    <property type="entry name" value="ThiamineP_synth_sf"/>
</dbReference>
<keyword evidence="3 9" id="KW-0479">Metal-binding</keyword>
<evidence type="ECO:0000256" key="10">
    <source>
        <dbReference type="RuleBase" id="RU003826"/>
    </source>
</evidence>
<feature type="binding site" evidence="9">
    <location>
        <begin position="33"/>
        <end position="37"/>
    </location>
    <ligand>
        <name>4-amino-2-methyl-5-(diphosphooxymethyl)pyrimidine</name>
        <dbReference type="ChEBI" id="CHEBI:57841"/>
    </ligand>
</feature>
<feature type="binding site" evidence="9">
    <location>
        <position position="103"/>
    </location>
    <ligand>
        <name>4-amino-2-methyl-5-(diphosphooxymethyl)pyrimidine</name>
        <dbReference type="ChEBI" id="CHEBI:57841"/>
    </ligand>
</feature>
<keyword evidence="14" id="KW-1185">Reference proteome</keyword>
<feature type="binding site" evidence="9">
    <location>
        <position position="66"/>
    </location>
    <ligand>
        <name>Mg(2+)</name>
        <dbReference type="ChEBI" id="CHEBI:18420"/>
    </ligand>
</feature>
<keyword evidence="4 9" id="KW-0460">Magnesium</keyword>
<sequence length="202" mass="20901">MIGPVYVVTDPGAPIPVADQAMAAARGGAWAVQIRDKTMPDTDLARLTEALMEALAPMDVRVFVNDRIEVARSTGADLHIGQGDGEPERARARIAPGALLGLSIETIAQCRRIPSGVDYIGAGPFRATPTKPDAAEPIGSEGLARIVRAAPVPTIAIGGLTARDIPTLKHAGASGMAVVSAVTRAADPEGATRALVDTWRQA</sequence>
<dbReference type="Proteomes" id="UP000243106">
    <property type="component" value="Unassembled WGS sequence"/>
</dbReference>
<dbReference type="PANTHER" id="PTHR20857:SF15">
    <property type="entry name" value="THIAMINE-PHOSPHATE SYNTHASE"/>
    <property type="match status" value="1"/>
</dbReference>
<evidence type="ECO:0000256" key="1">
    <source>
        <dbReference type="ARBA" id="ARBA00005165"/>
    </source>
</evidence>
<keyword evidence="2 9" id="KW-0808">Transferase</keyword>
<name>A0A1I5WY68_9RHOB</name>
<evidence type="ECO:0000256" key="5">
    <source>
        <dbReference type="ARBA" id="ARBA00022977"/>
    </source>
</evidence>
<dbReference type="InterPro" id="IPR013785">
    <property type="entry name" value="Aldolase_TIM"/>
</dbReference>